<sequence>MKKTYISPETIQVNVEVQKLMVNSFTKDASGDVTQGELIDENADEPGLSRQSLWDDEE</sequence>
<protein>
    <submittedName>
        <fullName evidence="2">Uncharacterized protein</fullName>
    </submittedName>
</protein>
<feature type="region of interest" description="Disordered" evidence="1">
    <location>
        <begin position="30"/>
        <end position="58"/>
    </location>
</feature>
<dbReference type="Proteomes" id="UP000198779">
    <property type="component" value="Unassembled WGS sequence"/>
</dbReference>
<organism evidence="2 3">
    <name type="scientific">Prevotella communis</name>
    <dbReference type="NCBI Taxonomy" id="2913614"/>
    <lineage>
        <taxon>Bacteria</taxon>
        <taxon>Pseudomonadati</taxon>
        <taxon>Bacteroidota</taxon>
        <taxon>Bacteroidia</taxon>
        <taxon>Bacteroidales</taxon>
        <taxon>Prevotellaceae</taxon>
        <taxon>Prevotella</taxon>
    </lineage>
</organism>
<evidence type="ECO:0000256" key="1">
    <source>
        <dbReference type="SAM" id="MobiDB-lite"/>
    </source>
</evidence>
<evidence type="ECO:0000313" key="2">
    <source>
        <dbReference type="EMBL" id="SDG60871.1"/>
    </source>
</evidence>
<dbReference type="EMBL" id="FNCQ01000006">
    <property type="protein sequence ID" value="SDG60871.1"/>
    <property type="molecule type" value="Genomic_DNA"/>
</dbReference>
<dbReference type="RefSeq" id="WP_176944267.1">
    <property type="nucleotide sequence ID" value="NZ_FNCQ01000006.1"/>
</dbReference>
<evidence type="ECO:0000313" key="3">
    <source>
        <dbReference type="Proteomes" id="UP000198779"/>
    </source>
</evidence>
<keyword evidence="3" id="KW-1185">Reference proteome</keyword>
<reference evidence="3" key="1">
    <citation type="submission" date="2016-10" db="EMBL/GenBank/DDBJ databases">
        <authorList>
            <person name="Varghese N."/>
            <person name="Submissions S."/>
        </authorList>
    </citation>
    <scope>NUCLEOTIDE SEQUENCE [LARGE SCALE GENOMIC DNA]</scope>
    <source>
        <strain evidence="3">BP1-148</strain>
    </source>
</reference>
<proteinExistence type="predicted"/>
<accession>A0A1G7VMS1</accession>
<name>A0A1G7VMS1_9BACT</name>
<gene>
    <name evidence="2" type="ORF">SAMN04487901_10639</name>
</gene>
<dbReference type="AlphaFoldDB" id="A0A1G7VMS1"/>